<gene>
    <name evidence="2" type="ORF">FHP08_14105</name>
</gene>
<keyword evidence="3" id="KW-1185">Reference proteome</keyword>
<evidence type="ECO:0000313" key="2">
    <source>
        <dbReference type="EMBL" id="TXL64857.1"/>
    </source>
</evidence>
<proteinExistence type="predicted"/>
<dbReference type="OrthoDB" id="9777444at2"/>
<comment type="caution">
    <text evidence="2">The sequence shown here is derived from an EMBL/GenBank/DDBJ whole genome shotgun (WGS) entry which is preliminary data.</text>
</comment>
<organism evidence="2 3">
    <name type="scientific">Zeimonas arvi</name>
    <dbReference type="NCBI Taxonomy" id="2498847"/>
    <lineage>
        <taxon>Bacteria</taxon>
        <taxon>Pseudomonadati</taxon>
        <taxon>Pseudomonadota</taxon>
        <taxon>Betaproteobacteria</taxon>
        <taxon>Burkholderiales</taxon>
        <taxon>Burkholderiaceae</taxon>
        <taxon>Zeimonas</taxon>
    </lineage>
</organism>
<evidence type="ECO:0000256" key="1">
    <source>
        <dbReference type="SAM" id="Coils"/>
    </source>
</evidence>
<dbReference type="Proteomes" id="UP000321548">
    <property type="component" value="Unassembled WGS sequence"/>
</dbReference>
<reference evidence="2 3" key="1">
    <citation type="submission" date="2019-06" db="EMBL/GenBank/DDBJ databases">
        <title>Quisquiliibacterium sp. nov., isolated from a maize field.</title>
        <authorList>
            <person name="Lin S.-Y."/>
            <person name="Tsai C.-F."/>
            <person name="Young C.-C."/>
        </authorList>
    </citation>
    <scope>NUCLEOTIDE SEQUENCE [LARGE SCALE GENOMIC DNA]</scope>
    <source>
        <strain evidence="2 3">CC-CFT501</strain>
    </source>
</reference>
<dbReference type="AlphaFoldDB" id="A0A5C8NUJ6"/>
<keyword evidence="1" id="KW-0175">Coiled coil</keyword>
<dbReference type="RefSeq" id="WP_147705107.1">
    <property type="nucleotide sequence ID" value="NZ_VDUY01000005.1"/>
</dbReference>
<sequence>MSQPAQHPDLPQLPIRRVAFYKHGVAMVEREGRVQGEVLPLVFRAGDMDDALKSLTVIDRAGGQVVCADYELPASASREQDALALDPGTGMLDLLERLVGWRVRVELAGRSAPLEGRVTGLQYARERRRLKGATLMLLDDAAGAVQAAPAAELVRIVPLEGRIGEDLARFLDAGKRAGGTRSVSLRLTPGEHDLAVSCLVPAPSWRVSYRVVAESDEGADTGRLLLQGWGLVDNRFDEDLENVRLTLVAGQPISFVYDLTTSRAPARKRVQDESRVAADPVGFASGLVARAAARSAAMAGAASFDMASAEFDDERGSLLAADIVGDVDDPRVGSEVALAGRPLRSARIADLEAAGPASASSDQRETFAYEVLRPVSIPRGASALVPVLQAKLAYRRELLFNEKKHPGHPVAALRCENRSGLVLERGPATLVEDGRYRGEAIVPFTGRDGSLYLPYAVELGISVRVESDRSVEDHRLRLAGGLLHREMAWGRTHRYEIVNRTADAQTLTIERSVDTLPGELLETPPPAACGDGVYRWNVDCPAGATVTFAMRSRRLAVREQRLVDLGLDELARFLADAGLTPDTRRALEALRAELALIEENRRRIAQLAEQRKQLLARQEHVRRNIGALAAGGDEGEVRLKMVRELQAAEGTLSGIDRLVAELEAENERRRGELGALLPGGRTPEAA</sequence>
<name>A0A5C8NUJ6_9BURK</name>
<feature type="coiled-coil region" evidence="1">
    <location>
        <begin position="587"/>
        <end position="665"/>
    </location>
</feature>
<evidence type="ECO:0008006" key="4">
    <source>
        <dbReference type="Google" id="ProtNLM"/>
    </source>
</evidence>
<protein>
    <recommendedName>
        <fullName evidence="4">DUF4139 domain-containing protein</fullName>
    </recommendedName>
</protein>
<dbReference type="EMBL" id="VDUY01000005">
    <property type="protein sequence ID" value="TXL64857.1"/>
    <property type="molecule type" value="Genomic_DNA"/>
</dbReference>
<accession>A0A5C8NUJ6</accession>
<evidence type="ECO:0000313" key="3">
    <source>
        <dbReference type="Proteomes" id="UP000321548"/>
    </source>
</evidence>